<dbReference type="EMBL" id="JBBCAQ010000034">
    <property type="protein sequence ID" value="KAK7579711.1"/>
    <property type="molecule type" value="Genomic_DNA"/>
</dbReference>
<feature type="transmembrane region" description="Helical" evidence="1">
    <location>
        <begin position="45"/>
        <end position="63"/>
    </location>
</feature>
<protein>
    <submittedName>
        <fullName evidence="2">Uncharacterized protein</fullName>
    </submittedName>
</protein>
<keyword evidence="1" id="KW-0472">Membrane</keyword>
<reference evidence="2 3" key="1">
    <citation type="submission" date="2024-03" db="EMBL/GenBank/DDBJ databases">
        <title>Adaptation during the transition from Ophiocordyceps entomopathogen to insect associate is accompanied by gene loss and intensified selection.</title>
        <authorList>
            <person name="Ward C.M."/>
            <person name="Onetto C.A."/>
            <person name="Borneman A.R."/>
        </authorList>
    </citation>
    <scope>NUCLEOTIDE SEQUENCE [LARGE SCALE GENOMIC DNA]</scope>
    <source>
        <strain evidence="2">AWRI1</strain>
        <tissue evidence="2">Single Adult Female</tissue>
    </source>
</reference>
<comment type="caution">
    <text evidence="2">The sequence shown here is derived from an EMBL/GenBank/DDBJ whole genome shotgun (WGS) entry which is preliminary data.</text>
</comment>
<keyword evidence="3" id="KW-1185">Reference proteome</keyword>
<keyword evidence="1" id="KW-1133">Transmembrane helix</keyword>
<dbReference type="AlphaFoldDB" id="A0AAN9TAW6"/>
<dbReference type="Proteomes" id="UP001367676">
    <property type="component" value="Unassembled WGS sequence"/>
</dbReference>
<evidence type="ECO:0000313" key="3">
    <source>
        <dbReference type="Proteomes" id="UP001367676"/>
    </source>
</evidence>
<sequence length="155" mass="17044">MFVLADSNPAHVAYSVEIFPLKAARIFVGHCGFPKTRNIIPFETFVVVVVVVIAAIAYMYFAVEPPYSSAILSGGSSGGCSSASSSVGSSFVERLQRENNNTASQQRRTLTAVRSRRRQPFTASPFTRSTSVECGVRWSVEFFRHHTEFLVRSAS</sequence>
<organism evidence="2 3">
    <name type="scientific">Parthenolecanium corni</name>
    <dbReference type="NCBI Taxonomy" id="536013"/>
    <lineage>
        <taxon>Eukaryota</taxon>
        <taxon>Metazoa</taxon>
        <taxon>Ecdysozoa</taxon>
        <taxon>Arthropoda</taxon>
        <taxon>Hexapoda</taxon>
        <taxon>Insecta</taxon>
        <taxon>Pterygota</taxon>
        <taxon>Neoptera</taxon>
        <taxon>Paraneoptera</taxon>
        <taxon>Hemiptera</taxon>
        <taxon>Sternorrhyncha</taxon>
        <taxon>Coccoidea</taxon>
        <taxon>Coccidae</taxon>
        <taxon>Parthenolecanium</taxon>
    </lineage>
</organism>
<keyword evidence="1" id="KW-0812">Transmembrane</keyword>
<gene>
    <name evidence="2" type="ORF">V9T40_000340</name>
</gene>
<name>A0AAN9TAW6_9HEMI</name>
<evidence type="ECO:0000313" key="2">
    <source>
        <dbReference type="EMBL" id="KAK7579711.1"/>
    </source>
</evidence>
<accession>A0AAN9TAW6</accession>
<proteinExistence type="predicted"/>
<evidence type="ECO:0000256" key="1">
    <source>
        <dbReference type="SAM" id="Phobius"/>
    </source>
</evidence>